<dbReference type="EMBL" id="CP011509">
    <property type="protein sequence ID" value="AKI99036.1"/>
    <property type="molecule type" value="Genomic_DNA"/>
</dbReference>
<dbReference type="Gene3D" id="1.10.287.130">
    <property type="match status" value="1"/>
</dbReference>
<keyword evidence="6" id="KW-0418">Kinase</keyword>
<keyword evidence="6" id="KW-0808">Transferase</keyword>
<dbReference type="SUPFAM" id="SSF47384">
    <property type="entry name" value="Homodimeric domain of signal transducing histidine kinase"/>
    <property type="match status" value="1"/>
</dbReference>
<dbReference type="InterPro" id="IPR041664">
    <property type="entry name" value="AAA_16"/>
</dbReference>
<protein>
    <recommendedName>
        <fullName evidence="2">histidine kinase</fullName>
        <ecNumber evidence="2">2.7.13.3</ecNumber>
    </recommendedName>
</protein>
<dbReference type="PANTHER" id="PTHR43642:SF1">
    <property type="entry name" value="HYBRID SIGNAL TRANSDUCTION HISTIDINE KINASE G"/>
    <property type="match status" value="1"/>
</dbReference>
<dbReference type="Gene3D" id="3.30.565.10">
    <property type="entry name" value="Histidine kinase-like ATPase, C-terminal domain"/>
    <property type="match status" value="1"/>
</dbReference>
<dbReference type="SUPFAM" id="SSF55781">
    <property type="entry name" value="GAF domain-like"/>
    <property type="match status" value="1"/>
</dbReference>
<dbReference type="KEGG" id="age:AA314_00663"/>
<dbReference type="Pfam" id="PF02518">
    <property type="entry name" value="HATPase_c"/>
    <property type="match status" value="1"/>
</dbReference>
<dbReference type="InterPro" id="IPR003594">
    <property type="entry name" value="HATPase_dom"/>
</dbReference>
<evidence type="ECO:0000313" key="7">
    <source>
        <dbReference type="EMBL" id="REG30946.1"/>
    </source>
</evidence>
<dbReference type="Pfam" id="PF13191">
    <property type="entry name" value="AAA_16"/>
    <property type="match status" value="1"/>
</dbReference>
<dbReference type="Gene3D" id="3.40.50.300">
    <property type="entry name" value="P-loop containing nucleotide triphosphate hydrolases"/>
    <property type="match status" value="1"/>
</dbReference>
<sequence length="1770" mass="196111">MKSHVISGYGLREKLFESRHSLIYRAVREADGRPVVLKLVHAEYPTSEQLARFRYEFRMTRQAHGEGVIEALALEEFRQGVALVLEDFGGRSLMELLASGPLELGRFLDMAARLAEALGGVHQRRIIHKDINPSNILYNPDSDTLKLIDFGISTELSREVPEQVGPRVLEGTLPYISPEQTGRMNRAIDYRTDLYSLGVTLYQLVTGRLPFTAADPMGLVHAHIAQVPVPPHELVPSVPGVVSDIILRLLAKRAEDRYQSAFTLRADLERCLARLDKGGDITSFPIGANDVPDVLRLPQRLHGRERESQLLLEAFERVASGGKELLLVAGYSGIGKSALVHELHRPIVERRGYFISGKFDQFNRNIPYASLIQAVRQLVRQLLTEPAEELARWKERLLEAVGVNGQLIIDVIHEVALVIGEQPPVPELPSTEAQNRFNLTFERFFRVFADVSHPLAIFLDDLQWADLPSMRLLERLMTDAETKHLLLVGAYRDNEVDAGHPLLVTVGAMREQGARVGEMTLAPLGKEHVIGFLVDTLQCGRDEVVTLAELCLKKTGGNPFFLGQFLLSLHERGELRYDTRAGRWGWDDARISRMEMTDNVVDLMAGRIRGLAEPVQHTLRVAACIGNVFELQTLAVGLGVPAAEAATALWPALKEGLVLPLDGAYRFGGEAVTYRFLHDRVQQAAYSLIPAELRSALHLQVGRQLLRGASEEEREERLFSMVGHLNTGSSLLEAREERDELAALNLAAARKAKASTAYAAAMSYLQKGIALLGEDGFQRRHALAIELHLQAAEVSYLNKEFNRIDLYAREVLEHDEDVLLRVRVAEIRIQAFNAQNKLGDAVRTALGILEVLGVRFPDTPTEAELLTAVGELDEALAGRPISALLELPALTDPVKVAVLRILATTIPTSYLYDPRLFPLLAVRQVAYSVAHGNAGPSASGYASWAIILCGALGRIDDGYEFGKLASRVLARYDARNYEARTEYIVSCYIAHNKEHVRRSVQAFKDIYRTGLETGDLDFASYSLVSQATQLYLGGVELGQLEQLLAGSIPALVQLRHEPALNYTKAVRQVVHNLMGRTEDPSRLVGEAYDEETMLAFHQEARDSYGLGSAYLWKLQLCFLFGRRAEALKHADALRTQLNGLVGQFQVPTALLFDSLAVLANFADAPPGEQGRLLERVEENLRKLKTFAEHAPMNHAHKYSLVEAERARVLGQPERARELYYRAMALAHENEYRNEEALAAELFSEFAASRGELDLAGLFQEKAHHLYELWGAQAKVRELERRHPELAAVVMARHSARRMDTRQTDTVKELESVGSALDLLSVLKASQALSGEVHLEGLLKKLMGIVLENAGARRGLLMVEGESALGVVAGPAGIELVHEPVEQRQDVAQAIVRYVRRTHQAVVLGDAANSGAFISDAYVARHRPKSVLCQPILHQKKLVGVLYLENELVSNAFSPQLRQVLELLSAQAAISIENAKLYETLDSRVKARTRELSDALERLKETQRQLVVQEKLASLGMLTSGIAHELKNPLNFVNNFADLSVKLGEELVQEFTVQQERLTPSSYEYLRELVQDLRQNAVKIHEHGRRADGIVKAMLQHSSRPGTGQRQAVDVNGLVRQYTALALQGRGEGTASGVKLETHYDEALGQAEWVADEIGRVIINLLENALHAVQARKAREGAGYTPVITVSTRAVGDRMELRVRDNGTGIPAAVRERVFSPFFTTKAPGKGTGLGLSLSHNIVVQANGGSLTFESEEGRFTEFVVTLPRKAQRTA</sequence>
<proteinExistence type="predicted"/>
<dbReference type="SMART" id="SM00387">
    <property type="entry name" value="HATPase_c"/>
    <property type="match status" value="1"/>
</dbReference>
<accession>A0AAC8TAS1</accession>
<dbReference type="PRINTS" id="PR00344">
    <property type="entry name" value="BCTRLSENSOR"/>
</dbReference>
<dbReference type="GO" id="GO:0000155">
    <property type="term" value="F:phosphorelay sensor kinase activity"/>
    <property type="evidence" value="ECO:0007669"/>
    <property type="project" value="InterPro"/>
</dbReference>
<gene>
    <name evidence="6" type="ORF">AA314_00663</name>
    <name evidence="7" type="ORF">ATI61_106416</name>
</gene>
<dbReference type="Pfam" id="PF01590">
    <property type="entry name" value="GAF"/>
    <property type="match status" value="1"/>
</dbReference>
<dbReference type="PROSITE" id="PS50011">
    <property type="entry name" value="PROTEIN_KINASE_DOM"/>
    <property type="match status" value="1"/>
</dbReference>
<dbReference type="CDD" id="cd14014">
    <property type="entry name" value="STKc_PknB_like"/>
    <property type="match status" value="1"/>
</dbReference>
<dbReference type="SUPFAM" id="SSF56112">
    <property type="entry name" value="Protein kinase-like (PK-like)"/>
    <property type="match status" value="1"/>
</dbReference>
<dbReference type="GO" id="GO:0005524">
    <property type="term" value="F:ATP binding"/>
    <property type="evidence" value="ECO:0007669"/>
    <property type="project" value="InterPro"/>
</dbReference>
<feature type="coiled-coil region" evidence="3">
    <location>
        <begin position="1484"/>
        <end position="1511"/>
    </location>
</feature>
<evidence type="ECO:0000313" key="9">
    <source>
        <dbReference type="Proteomes" id="UP000256345"/>
    </source>
</evidence>
<dbReference type="InterPro" id="IPR036890">
    <property type="entry name" value="HATPase_C_sf"/>
</dbReference>
<dbReference type="EC" id="2.7.13.3" evidence="2"/>
<dbReference type="EMBL" id="QUMU01000006">
    <property type="protein sequence ID" value="REG30946.1"/>
    <property type="molecule type" value="Genomic_DNA"/>
</dbReference>
<evidence type="ECO:0000313" key="6">
    <source>
        <dbReference type="EMBL" id="AKI99036.1"/>
    </source>
</evidence>
<evidence type="ECO:0000256" key="1">
    <source>
        <dbReference type="ARBA" id="ARBA00000085"/>
    </source>
</evidence>
<dbReference type="InterPro" id="IPR053159">
    <property type="entry name" value="Hybrid_Histidine_Kinase"/>
</dbReference>
<organism evidence="6 8">
    <name type="scientific">Archangium gephyra</name>
    <dbReference type="NCBI Taxonomy" id="48"/>
    <lineage>
        <taxon>Bacteria</taxon>
        <taxon>Pseudomonadati</taxon>
        <taxon>Myxococcota</taxon>
        <taxon>Myxococcia</taxon>
        <taxon>Myxococcales</taxon>
        <taxon>Cystobacterineae</taxon>
        <taxon>Archangiaceae</taxon>
        <taxon>Archangium</taxon>
    </lineage>
</organism>
<evidence type="ECO:0000259" key="4">
    <source>
        <dbReference type="PROSITE" id="PS50011"/>
    </source>
</evidence>
<feature type="domain" description="Histidine kinase" evidence="5">
    <location>
        <begin position="1520"/>
        <end position="1766"/>
    </location>
</feature>
<evidence type="ECO:0000259" key="5">
    <source>
        <dbReference type="PROSITE" id="PS50109"/>
    </source>
</evidence>
<comment type="catalytic activity">
    <reaction evidence="1">
        <text>ATP + protein L-histidine = ADP + protein N-phospho-L-histidine.</text>
        <dbReference type="EC" id="2.7.13.3"/>
    </reaction>
</comment>
<dbReference type="SUPFAM" id="SSF55874">
    <property type="entry name" value="ATPase domain of HSP90 chaperone/DNA topoisomerase II/histidine kinase"/>
    <property type="match status" value="1"/>
</dbReference>
<dbReference type="PROSITE" id="PS50109">
    <property type="entry name" value="HIS_KIN"/>
    <property type="match status" value="1"/>
</dbReference>
<keyword evidence="9" id="KW-1185">Reference proteome</keyword>
<dbReference type="InterPro" id="IPR011009">
    <property type="entry name" value="Kinase-like_dom_sf"/>
</dbReference>
<dbReference type="InterPro" id="IPR000719">
    <property type="entry name" value="Prot_kinase_dom"/>
</dbReference>
<evidence type="ECO:0000256" key="2">
    <source>
        <dbReference type="ARBA" id="ARBA00012438"/>
    </source>
</evidence>
<feature type="domain" description="Protein kinase" evidence="4">
    <location>
        <begin position="9"/>
        <end position="272"/>
    </location>
</feature>
<dbReference type="Proteomes" id="UP000256345">
    <property type="component" value="Unassembled WGS sequence"/>
</dbReference>
<reference evidence="7 9" key="2">
    <citation type="submission" date="2018-08" db="EMBL/GenBank/DDBJ databases">
        <title>Genomic Encyclopedia of Archaeal and Bacterial Type Strains, Phase II (KMG-II): from individual species to whole genera.</title>
        <authorList>
            <person name="Goeker M."/>
        </authorList>
    </citation>
    <scope>NUCLEOTIDE SEQUENCE [LARGE SCALE GENOMIC DNA]</scope>
    <source>
        <strain evidence="7 9">DSM 2261</strain>
    </source>
</reference>
<dbReference type="Gene3D" id="1.10.510.10">
    <property type="entry name" value="Transferase(Phosphotransferase) domain 1"/>
    <property type="match status" value="1"/>
</dbReference>
<dbReference type="InterPro" id="IPR036097">
    <property type="entry name" value="HisK_dim/P_sf"/>
</dbReference>
<dbReference type="PANTHER" id="PTHR43642">
    <property type="entry name" value="HYBRID SIGNAL TRANSDUCTION HISTIDINE KINASE G"/>
    <property type="match status" value="1"/>
</dbReference>
<dbReference type="RefSeq" id="WP_047854247.1">
    <property type="nucleotide sequence ID" value="NZ_CP011509.1"/>
</dbReference>
<evidence type="ECO:0000313" key="8">
    <source>
        <dbReference type="Proteomes" id="UP000035579"/>
    </source>
</evidence>
<dbReference type="Proteomes" id="UP000035579">
    <property type="component" value="Chromosome"/>
</dbReference>
<name>A0AAC8TAS1_9BACT</name>
<dbReference type="Pfam" id="PF00069">
    <property type="entry name" value="Pkinase"/>
    <property type="match status" value="1"/>
</dbReference>
<evidence type="ECO:0000256" key="3">
    <source>
        <dbReference type="SAM" id="Coils"/>
    </source>
</evidence>
<dbReference type="Gene3D" id="3.30.450.40">
    <property type="match status" value="1"/>
</dbReference>
<dbReference type="InterPro" id="IPR004358">
    <property type="entry name" value="Sig_transdc_His_kin-like_C"/>
</dbReference>
<dbReference type="InterPro" id="IPR027417">
    <property type="entry name" value="P-loop_NTPase"/>
</dbReference>
<keyword evidence="3" id="KW-0175">Coiled coil</keyword>
<reference evidence="6 8" key="1">
    <citation type="submission" date="2015-05" db="EMBL/GenBank/DDBJ databases">
        <title>Genome assembly of Archangium gephyra DSM 2261.</title>
        <authorList>
            <person name="Sharma G."/>
            <person name="Subramanian S."/>
        </authorList>
    </citation>
    <scope>NUCLEOTIDE SEQUENCE [LARGE SCALE GENOMIC DNA]</scope>
    <source>
        <strain evidence="6 8">DSM 2261</strain>
    </source>
</reference>
<dbReference type="SUPFAM" id="SSF52540">
    <property type="entry name" value="P-loop containing nucleoside triphosphate hydrolases"/>
    <property type="match status" value="1"/>
</dbReference>
<dbReference type="InterPro" id="IPR003018">
    <property type="entry name" value="GAF"/>
</dbReference>
<dbReference type="InterPro" id="IPR005467">
    <property type="entry name" value="His_kinase_dom"/>
</dbReference>
<dbReference type="InterPro" id="IPR029016">
    <property type="entry name" value="GAF-like_dom_sf"/>
</dbReference>
<dbReference type="SMART" id="SM00065">
    <property type="entry name" value="GAF"/>
    <property type="match status" value="1"/>
</dbReference>